<reference evidence="1 2" key="1">
    <citation type="submission" date="2012-09" db="EMBL/GenBank/DDBJ databases">
        <title>Riemerella anatipestifer vaccine strains.</title>
        <authorList>
            <person name="Chun C.A."/>
            <person name="Shu W.M."/>
            <person name="Kang Z.D."/>
            <person name="Jia W.X."/>
        </authorList>
    </citation>
    <scope>NUCLEOTIDE SEQUENCE [LARGE SCALE GENOMIC DNA]</scope>
    <source>
        <strain evidence="1 2">RA-CH-1</strain>
    </source>
</reference>
<evidence type="ECO:0000313" key="1">
    <source>
        <dbReference type="EMBL" id="AFR34614.1"/>
    </source>
</evidence>
<dbReference type="Proteomes" id="UP000006276">
    <property type="component" value="Chromosome"/>
</dbReference>
<keyword evidence="2" id="KW-1185">Reference proteome</keyword>
<dbReference type="KEGG" id="rag:B739_0004"/>
<dbReference type="PATRIC" id="fig|1228997.3.peg.4"/>
<name>J9QYZ6_RIEAN</name>
<accession>J9QYZ6</accession>
<gene>
    <name evidence="1" type="ORF">B739_0004</name>
</gene>
<sequence>MVSFLHSIQSAHFSRFQRSSPQFDSLVFQPLSQFRSFLVILFLFSVPKSNRFFVFRQFEVLSFGIFPLFLGFKSPTFSRALRVTSCTPQHFLRVDSFKYAFKSSVVENEFRPLTRSARLGLNSVSYYLQFNHSVSSILRTKQLDSVAGNGFRLGESGKFYAQKLNSTLMPNISTNVELSNVAPLLSNRCCRQYYFVDCYLSRL</sequence>
<protein>
    <submittedName>
        <fullName evidence="1">Uncharacterized protein</fullName>
    </submittedName>
</protein>
<dbReference type="EMBL" id="CP003787">
    <property type="protein sequence ID" value="AFR34614.1"/>
    <property type="molecule type" value="Genomic_DNA"/>
</dbReference>
<dbReference type="AlphaFoldDB" id="J9QYZ6"/>
<dbReference type="HOGENOM" id="CLU_1348066_0_0_10"/>
<proteinExistence type="predicted"/>
<evidence type="ECO:0000313" key="2">
    <source>
        <dbReference type="Proteomes" id="UP000006276"/>
    </source>
</evidence>
<organism evidence="1 2">
    <name type="scientific">Riemerella anatipestifer RA-CH-1</name>
    <dbReference type="NCBI Taxonomy" id="1228997"/>
    <lineage>
        <taxon>Bacteria</taxon>
        <taxon>Pseudomonadati</taxon>
        <taxon>Bacteroidota</taxon>
        <taxon>Flavobacteriia</taxon>
        <taxon>Flavobacteriales</taxon>
        <taxon>Weeksellaceae</taxon>
        <taxon>Riemerella</taxon>
    </lineage>
</organism>